<accession>A0AAE0JRD1</accession>
<dbReference type="Proteomes" id="UP001287356">
    <property type="component" value="Unassembled WGS sequence"/>
</dbReference>
<comment type="caution">
    <text evidence="2">The sequence shown here is derived from an EMBL/GenBank/DDBJ whole genome shotgun (WGS) entry which is preliminary data.</text>
</comment>
<feature type="transmembrane region" description="Helical" evidence="1">
    <location>
        <begin position="29"/>
        <end position="48"/>
    </location>
</feature>
<keyword evidence="1" id="KW-0812">Transmembrane</keyword>
<proteinExistence type="predicted"/>
<keyword evidence="1" id="KW-1133">Transmembrane helix</keyword>
<evidence type="ECO:0000313" key="3">
    <source>
        <dbReference type="Proteomes" id="UP001287356"/>
    </source>
</evidence>
<name>A0AAE0JRD1_9PEZI</name>
<evidence type="ECO:0000256" key="1">
    <source>
        <dbReference type="SAM" id="Phobius"/>
    </source>
</evidence>
<reference evidence="2" key="2">
    <citation type="submission" date="2023-06" db="EMBL/GenBank/DDBJ databases">
        <authorList>
            <consortium name="Lawrence Berkeley National Laboratory"/>
            <person name="Haridas S."/>
            <person name="Hensen N."/>
            <person name="Bonometti L."/>
            <person name="Westerberg I."/>
            <person name="Brannstrom I.O."/>
            <person name="Guillou S."/>
            <person name="Cros-Aarteil S."/>
            <person name="Calhoun S."/>
            <person name="Kuo A."/>
            <person name="Mondo S."/>
            <person name="Pangilinan J."/>
            <person name="Riley R."/>
            <person name="Labutti K."/>
            <person name="Andreopoulos B."/>
            <person name="Lipzen A."/>
            <person name="Chen C."/>
            <person name="Yanf M."/>
            <person name="Daum C."/>
            <person name="Ng V."/>
            <person name="Clum A."/>
            <person name="Steindorff A."/>
            <person name="Ohm R."/>
            <person name="Martin F."/>
            <person name="Silar P."/>
            <person name="Natvig D."/>
            <person name="Lalanne C."/>
            <person name="Gautier V."/>
            <person name="Ament-Velasquez S.L."/>
            <person name="Kruys A."/>
            <person name="Hutchinson M.I."/>
            <person name="Powell A.J."/>
            <person name="Barry K."/>
            <person name="Miller A.N."/>
            <person name="Grigoriev I.V."/>
            <person name="Debuchy R."/>
            <person name="Gladieux P."/>
            <person name="Thoren M.H."/>
            <person name="Johannesson H."/>
        </authorList>
    </citation>
    <scope>NUCLEOTIDE SEQUENCE</scope>
    <source>
        <strain evidence="2">CBS 958.72</strain>
    </source>
</reference>
<dbReference type="AlphaFoldDB" id="A0AAE0JRD1"/>
<keyword evidence="3" id="KW-1185">Reference proteome</keyword>
<dbReference type="EMBL" id="JAULSN010000017">
    <property type="protein sequence ID" value="KAK3358375.1"/>
    <property type="molecule type" value="Genomic_DNA"/>
</dbReference>
<sequence>MCLLPLSSLHLLPGRRSLSHRRHSLAGGSFWGVIIVHTSAILILHRLFNQARTRKQPGSWAGNLQAFSVSPDPPHLLLGGGNQGCGTKSPTGQDITWRAGRQGQGPTIAFDGPKSRVAGPARNLPASTLTRETRMENKLCLLPLRPPPSAEPEDNHILYIHNQPDEDPWRQLVRVANEEAERRVFSVE</sequence>
<keyword evidence="1" id="KW-0472">Membrane</keyword>
<reference evidence="2" key="1">
    <citation type="journal article" date="2023" name="Mol. Phylogenet. Evol.">
        <title>Genome-scale phylogeny and comparative genomics of the fungal order Sordariales.</title>
        <authorList>
            <person name="Hensen N."/>
            <person name="Bonometti L."/>
            <person name="Westerberg I."/>
            <person name="Brannstrom I.O."/>
            <person name="Guillou S."/>
            <person name="Cros-Aarteil S."/>
            <person name="Calhoun S."/>
            <person name="Haridas S."/>
            <person name="Kuo A."/>
            <person name="Mondo S."/>
            <person name="Pangilinan J."/>
            <person name="Riley R."/>
            <person name="LaButti K."/>
            <person name="Andreopoulos B."/>
            <person name="Lipzen A."/>
            <person name="Chen C."/>
            <person name="Yan M."/>
            <person name="Daum C."/>
            <person name="Ng V."/>
            <person name="Clum A."/>
            <person name="Steindorff A."/>
            <person name="Ohm R.A."/>
            <person name="Martin F."/>
            <person name="Silar P."/>
            <person name="Natvig D.O."/>
            <person name="Lalanne C."/>
            <person name="Gautier V."/>
            <person name="Ament-Velasquez S.L."/>
            <person name="Kruys A."/>
            <person name="Hutchinson M.I."/>
            <person name="Powell A.J."/>
            <person name="Barry K."/>
            <person name="Miller A.N."/>
            <person name="Grigoriev I.V."/>
            <person name="Debuchy R."/>
            <person name="Gladieux P."/>
            <person name="Hiltunen Thoren M."/>
            <person name="Johannesson H."/>
        </authorList>
    </citation>
    <scope>NUCLEOTIDE SEQUENCE</scope>
    <source>
        <strain evidence="2">CBS 958.72</strain>
    </source>
</reference>
<organism evidence="2 3">
    <name type="scientific">Lasiosphaeria ovina</name>
    <dbReference type="NCBI Taxonomy" id="92902"/>
    <lineage>
        <taxon>Eukaryota</taxon>
        <taxon>Fungi</taxon>
        <taxon>Dikarya</taxon>
        <taxon>Ascomycota</taxon>
        <taxon>Pezizomycotina</taxon>
        <taxon>Sordariomycetes</taxon>
        <taxon>Sordariomycetidae</taxon>
        <taxon>Sordariales</taxon>
        <taxon>Lasiosphaeriaceae</taxon>
        <taxon>Lasiosphaeria</taxon>
    </lineage>
</organism>
<evidence type="ECO:0000313" key="2">
    <source>
        <dbReference type="EMBL" id="KAK3358375.1"/>
    </source>
</evidence>
<gene>
    <name evidence="2" type="ORF">B0T24DRAFT_135348</name>
</gene>
<protein>
    <submittedName>
        <fullName evidence="2">Uncharacterized protein</fullName>
    </submittedName>
</protein>